<sequence>MAVTLADGKSDGDGLRSFKIDGLAASTSSNGMKNEILLLAWLIVLLRTREDGDICYDWTYTAQGNALEHAATKFRLSTGEVMAGLHNTVGQVASSIFHHIAAYEPMREAPISHVASLLLSNSSSSKRSEATDDVSEKSEPIGVK</sequence>
<proteinExistence type="predicted"/>
<evidence type="ECO:0000259" key="2">
    <source>
        <dbReference type="Pfam" id="PF24895"/>
    </source>
</evidence>
<feature type="compositionally biased region" description="Basic and acidic residues" evidence="1">
    <location>
        <begin position="126"/>
        <end position="144"/>
    </location>
</feature>
<organism evidence="3 4">
    <name type="scientific">Aspergillus sclerotialis</name>
    <dbReference type="NCBI Taxonomy" id="2070753"/>
    <lineage>
        <taxon>Eukaryota</taxon>
        <taxon>Fungi</taxon>
        <taxon>Dikarya</taxon>
        <taxon>Ascomycota</taxon>
        <taxon>Pezizomycotina</taxon>
        <taxon>Eurotiomycetes</taxon>
        <taxon>Eurotiomycetidae</taxon>
        <taxon>Eurotiales</taxon>
        <taxon>Aspergillaceae</taxon>
        <taxon>Aspergillus</taxon>
        <taxon>Aspergillus subgen. Polypaecilum</taxon>
    </lineage>
</organism>
<name>A0A3A2ZJA4_9EURO</name>
<evidence type="ECO:0000313" key="4">
    <source>
        <dbReference type="Proteomes" id="UP000266188"/>
    </source>
</evidence>
<dbReference type="Proteomes" id="UP000266188">
    <property type="component" value="Unassembled WGS sequence"/>
</dbReference>
<protein>
    <submittedName>
        <fullName evidence="3">Non-ribosomal peptide synthetase</fullName>
    </submittedName>
</protein>
<dbReference type="STRING" id="2070753.A0A3A2ZJA4"/>
<comment type="caution">
    <text evidence="3">The sequence shown here is derived from an EMBL/GenBank/DDBJ whole genome shotgun (WGS) entry which is preliminary data.</text>
</comment>
<evidence type="ECO:0000313" key="3">
    <source>
        <dbReference type="EMBL" id="RJE23319.1"/>
    </source>
</evidence>
<dbReference type="AlphaFoldDB" id="A0A3A2ZJA4"/>
<feature type="region of interest" description="Disordered" evidence="1">
    <location>
        <begin position="123"/>
        <end position="144"/>
    </location>
</feature>
<dbReference type="OrthoDB" id="4509695at2759"/>
<keyword evidence="4" id="KW-1185">Reference proteome</keyword>
<reference evidence="4" key="1">
    <citation type="submission" date="2017-02" db="EMBL/GenBank/DDBJ databases">
        <authorList>
            <person name="Tafer H."/>
            <person name="Lopandic K."/>
        </authorList>
    </citation>
    <scope>NUCLEOTIDE SEQUENCE [LARGE SCALE GENOMIC DNA]</scope>
    <source>
        <strain evidence="4">CBS 366.77</strain>
    </source>
</reference>
<dbReference type="Pfam" id="PF24895">
    <property type="entry name" value="SIDD_N"/>
    <property type="match status" value="1"/>
</dbReference>
<gene>
    <name evidence="3" type="ORF">PHISCL_04349</name>
</gene>
<evidence type="ECO:0000256" key="1">
    <source>
        <dbReference type="SAM" id="MobiDB-lite"/>
    </source>
</evidence>
<dbReference type="EMBL" id="MVGC01000126">
    <property type="protein sequence ID" value="RJE23319.1"/>
    <property type="molecule type" value="Genomic_DNA"/>
</dbReference>
<feature type="domain" description="Nonribosomal peptide synthetase sidD N-terminal" evidence="2">
    <location>
        <begin position="14"/>
        <end position="133"/>
    </location>
</feature>
<accession>A0A3A2ZJA4</accession>
<dbReference type="InterPro" id="IPR056896">
    <property type="entry name" value="SIDD_N"/>
</dbReference>